<dbReference type="GO" id="GO:0009236">
    <property type="term" value="P:cobalamin biosynthetic process"/>
    <property type="evidence" value="ECO:0007669"/>
    <property type="project" value="UniProtKB-UniPathway"/>
</dbReference>
<organism evidence="9 10">
    <name type="scientific">Micromonospora olivasterospora</name>
    <dbReference type="NCBI Taxonomy" id="1880"/>
    <lineage>
        <taxon>Bacteria</taxon>
        <taxon>Bacillati</taxon>
        <taxon>Actinomycetota</taxon>
        <taxon>Actinomycetes</taxon>
        <taxon>Micromonosporales</taxon>
        <taxon>Micromonosporaceae</taxon>
        <taxon>Micromonospora</taxon>
    </lineage>
</organism>
<feature type="region of interest" description="Disordered" evidence="7">
    <location>
        <begin position="262"/>
        <end position="309"/>
    </location>
</feature>
<keyword evidence="6" id="KW-0949">S-adenosyl-L-methionine</keyword>
<feature type="compositionally biased region" description="Low complexity" evidence="7">
    <location>
        <begin position="290"/>
        <end position="309"/>
    </location>
</feature>
<dbReference type="InterPro" id="IPR050161">
    <property type="entry name" value="Siro_Cobalamin_biosynth"/>
</dbReference>
<dbReference type="Gene3D" id="3.30.950.10">
    <property type="entry name" value="Methyltransferase, Cobalt-precorrin-4 Transmethylase, Domain 2"/>
    <property type="match status" value="1"/>
</dbReference>
<sequence>MTTAETTTGKVWFVGAGPGAADLLTLRAARVIGEADVVVWAASLVHADVLAHARPDAEIIDSSELPMEGVLPLYERAAAQGLTVARIHSGDPALWGAVQEQLDLCRALGLAVEVVPGVSSFTAVAALVGRELTIPEVAQSVILTRLEGGKTPMPAGERVRDFARHGTTMALFLSAARSGQVQAELLAGGYPADTPAVVAYQATWPDELVVRCTVGTLADTVREHKLWKHTLFLVGPALGAAGTRSHLYHPGHFHTFRRAEPTARAELRRRRADAGRPGGEAGRATEEAGRPAGDAGRPAGDAGAPEPAR</sequence>
<dbReference type="AlphaFoldDB" id="A0A562IGE4"/>
<gene>
    <name evidence="9" type="ORF">JD77_05039</name>
</gene>
<keyword evidence="4 9" id="KW-0489">Methyltransferase</keyword>
<evidence type="ECO:0000256" key="3">
    <source>
        <dbReference type="ARBA" id="ARBA00022573"/>
    </source>
</evidence>
<dbReference type="PANTHER" id="PTHR45790:SF4">
    <property type="entry name" value="COBALT-PRECORRIN-4 C(11)-METHYLTRANSFERASE"/>
    <property type="match status" value="1"/>
</dbReference>
<dbReference type="Pfam" id="PF00590">
    <property type="entry name" value="TP_methylase"/>
    <property type="match status" value="1"/>
</dbReference>
<name>A0A562IGE4_MICOL</name>
<evidence type="ECO:0000256" key="2">
    <source>
        <dbReference type="ARBA" id="ARBA00005879"/>
    </source>
</evidence>
<dbReference type="SUPFAM" id="SSF53790">
    <property type="entry name" value="Tetrapyrrole methylase"/>
    <property type="match status" value="1"/>
</dbReference>
<dbReference type="InterPro" id="IPR014777">
    <property type="entry name" value="4pyrrole_Mease_sub1"/>
</dbReference>
<protein>
    <submittedName>
        <fullName evidence="9">Precorrin-4/cobalt-precorrin-4 C11-methyltransferase</fullName>
    </submittedName>
</protein>
<dbReference type="Proteomes" id="UP000319825">
    <property type="component" value="Unassembled WGS sequence"/>
</dbReference>
<dbReference type="RefSeq" id="WP_145776419.1">
    <property type="nucleotide sequence ID" value="NZ_JBIAZH010000040.1"/>
</dbReference>
<evidence type="ECO:0000256" key="6">
    <source>
        <dbReference type="ARBA" id="ARBA00022691"/>
    </source>
</evidence>
<dbReference type="InterPro" id="IPR014776">
    <property type="entry name" value="4pyrrole_Mease_sub2"/>
</dbReference>
<dbReference type="PROSITE" id="PS00839">
    <property type="entry name" value="SUMT_1"/>
    <property type="match status" value="1"/>
</dbReference>
<comment type="pathway">
    <text evidence="1">Cofactor biosynthesis; adenosylcobalamin biosynthesis.</text>
</comment>
<dbReference type="CDD" id="cd11641">
    <property type="entry name" value="Precorrin-4_C11-MT"/>
    <property type="match status" value="1"/>
</dbReference>
<keyword evidence="10" id="KW-1185">Reference proteome</keyword>
<dbReference type="PANTHER" id="PTHR45790">
    <property type="entry name" value="SIROHEME SYNTHASE-RELATED"/>
    <property type="match status" value="1"/>
</dbReference>
<dbReference type="OrthoDB" id="9815856at2"/>
<dbReference type="EMBL" id="VLKE01000001">
    <property type="protein sequence ID" value="TWH70020.1"/>
    <property type="molecule type" value="Genomic_DNA"/>
</dbReference>
<comment type="similarity">
    <text evidence="2">Belongs to the precorrin methyltransferase family.</text>
</comment>
<evidence type="ECO:0000259" key="8">
    <source>
        <dbReference type="Pfam" id="PF00590"/>
    </source>
</evidence>
<evidence type="ECO:0000256" key="5">
    <source>
        <dbReference type="ARBA" id="ARBA00022679"/>
    </source>
</evidence>
<accession>A0A562IGE4</accession>
<evidence type="ECO:0000256" key="1">
    <source>
        <dbReference type="ARBA" id="ARBA00004953"/>
    </source>
</evidence>
<comment type="caution">
    <text evidence="9">The sequence shown here is derived from an EMBL/GenBank/DDBJ whole genome shotgun (WGS) entry which is preliminary data.</text>
</comment>
<dbReference type="NCBIfam" id="TIGR01465">
    <property type="entry name" value="cobM_cbiF"/>
    <property type="match status" value="1"/>
</dbReference>
<proteinExistence type="inferred from homology"/>
<keyword evidence="3" id="KW-0169">Cobalamin biosynthesis</keyword>
<evidence type="ECO:0000256" key="4">
    <source>
        <dbReference type="ARBA" id="ARBA00022603"/>
    </source>
</evidence>
<evidence type="ECO:0000313" key="9">
    <source>
        <dbReference type="EMBL" id="TWH70020.1"/>
    </source>
</evidence>
<evidence type="ECO:0000313" key="10">
    <source>
        <dbReference type="Proteomes" id="UP000319825"/>
    </source>
</evidence>
<dbReference type="GO" id="GO:0032259">
    <property type="term" value="P:methylation"/>
    <property type="evidence" value="ECO:0007669"/>
    <property type="project" value="UniProtKB-KW"/>
</dbReference>
<reference evidence="9 10" key="1">
    <citation type="submission" date="2019-07" db="EMBL/GenBank/DDBJ databases">
        <title>R&amp;d 2014.</title>
        <authorList>
            <person name="Klenk H.-P."/>
        </authorList>
    </citation>
    <scope>NUCLEOTIDE SEQUENCE [LARGE SCALE GENOMIC DNA]</scope>
    <source>
        <strain evidence="9 10">DSM 43868</strain>
    </source>
</reference>
<dbReference type="Gene3D" id="3.40.1010.10">
    <property type="entry name" value="Cobalt-precorrin-4 Transmethylase, Domain 1"/>
    <property type="match status" value="1"/>
</dbReference>
<dbReference type="GO" id="GO:0046026">
    <property type="term" value="F:precorrin-4 C11-methyltransferase activity"/>
    <property type="evidence" value="ECO:0007669"/>
    <property type="project" value="InterPro"/>
</dbReference>
<feature type="domain" description="Tetrapyrrole methylase" evidence="8">
    <location>
        <begin position="10"/>
        <end position="217"/>
    </location>
</feature>
<dbReference type="InterPro" id="IPR006362">
    <property type="entry name" value="Cbl_synth_CobM/CibF"/>
</dbReference>
<dbReference type="InterPro" id="IPR035996">
    <property type="entry name" value="4pyrrol_Methylase_sf"/>
</dbReference>
<dbReference type="InterPro" id="IPR003043">
    <property type="entry name" value="Uropor_MeTrfase_CS"/>
</dbReference>
<dbReference type="InterPro" id="IPR000878">
    <property type="entry name" value="4pyrrol_Mease"/>
</dbReference>
<evidence type="ECO:0000256" key="7">
    <source>
        <dbReference type="SAM" id="MobiDB-lite"/>
    </source>
</evidence>
<keyword evidence="5 9" id="KW-0808">Transferase</keyword>
<dbReference type="UniPathway" id="UPA00148"/>